<dbReference type="InterPro" id="IPR036942">
    <property type="entry name" value="Beta-barrel_TonB_sf"/>
</dbReference>
<dbReference type="InterPro" id="IPR037066">
    <property type="entry name" value="Plug_dom_sf"/>
</dbReference>
<feature type="domain" description="TonB-dependent receptor-like beta-barrel" evidence="6">
    <location>
        <begin position="479"/>
        <end position="981"/>
    </location>
</feature>
<comment type="caution">
    <text evidence="8">The sequence shown here is derived from an EMBL/GenBank/DDBJ whole genome shotgun (WGS) entry which is preliminary data.</text>
</comment>
<evidence type="ECO:0000256" key="1">
    <source>
        <dbReference type="ARBA" id="ARBA00004442"/>
    </source>
</evidence>
<evidence type="ECO:0000256" key="2">
    <source>
        <dbReference type="ARBA" id="ARBA00023136"/>
    </source>
</evidence>
<keyword evidence="9" id="KW-1185">Reference proteome</keyword>
<evidence type="ECO:0000256" key="4">
    <source>
        <dbReference type="RuleBase" id="RU003357"/>
    </source>
</evidence>
<dbReference type="InterPro" id="IPR010104">
    <property type="entry name" value="TonB_rcpt_bac"/>
</dbReference>
<keyword evidence="5" id="KW-0732">Signal</keyword>
<evidence type="ECO:0000256" key="3">
    <source>
        <dbReference type="ARBA" id="ARBA00023237"/>
    </source>
</evidence>
<dbReference type="NCBIfam" id="TIGR01782">
    <property type="entry name" value="TonB-Xanth-Caul"/>
    <property type="match status" value="1"/>
</dbReference>
<dbReference type="Pfam" id="PF07715">
    <property type="entry name" value="Plug"/>
    <property type="match status" value="1"/>
</dbReference>
<evidence type="ECO:0000313" key="9">
    <source>
        <dbReference type="Proteomes" id="UP001595548"/>
    </source>
</evidence>
<dbReference type="EMBL" id="JBHRTL010000001">
    <property type="protein sequence ID" value="MFC3153582.1"/>
    <property type="molecule type" value="Genomic_DNA"/>
</dbReference>
<dbReference type="RefSeq" id="WP_382413414.1">
    <property type="nucleotide sequence ID" value="NZ_AP031500.1"/>
</dbReference>
<dbReference type="SUPFAM" id="SSF56935">
    <property type="entry name" value="Porins"/>
    <property type="match status" value="1"/>
</dbReference>
<dbReference type="InterPro" id="IPR012910">
    <property type="entry name" value="Plug_dom"/>
</dbReference>
<dbReference type="PANTHER" id="PTHR40980:SF4">
    <property type="entry name" value="TONB-DEPENDENT RECEPTOR-LIKE BETA-BARREL DOMAIN-CONTAINING PROTEIN"/>
    <property type="match status" value="1"/>
</dbReference>
<evidence type="ECO:0000313" key="8">
    <source>
        <dbReference type="EMBL" id="MFC3153582.1"/>
    </source>
</evidence>
<dbReference type="Proteomes" id="UP001595548">
    <property type="component" value="Unassembled WGS sequence"/>
</dbReference>
<dbReference type="PANTHER" id="PTHR40980">
    <property type="entry name" value="PLUG DOMAIN-CONTAINING PROTEIN"/>
    <property type="match status" value="1"/>
</dbReference>
<evidence type="ECO:0000259" key="7">
    <source>
        <dbReference type="Pfam" id="PF07715"/>
    </source>
</evidence>
<feature type="signal peptide" evidence="5">
    <location>
        <begin position="1"/>
        <end position="37"/>
    </location>
</feature>
<name>A0ABV7HQI1_9GAMM</name>
<accession>A0ABV7HQI1</accession>
<evidence type="ECO:0000256" key="5">
    <source>
        <dbReference type="SAM" id="SignalP"/>
    </source>
</evidence>
<protein>
    <submittedName>
        <fullName evidence="8">TonB-dependent receptor</fullName>
    </submittedName>
</protein>
<dbReference type="PROSITE" id="PS51257">
    <property type="entry name" value="PROKAR_LIPOPROTEIN"/>
    <property type="match status" value="1"/>
</dbReference>
<comment type="similarity">
    <text evidence="4">Belongs to the TonB-dependent receptor family.</text>
</comment>
<comment type="subcellular location">
    <subcellularLocation>
        <location evidence="1 4">Cell outer membrane</location>
    </subcellularLocation>
</comment>
<dbReference type="Gene3D" id="2.170.130.10">
    <property type="entry name" value="TonB-dependent receptor, plug domain"/>
    <property type="match status" value="1"/>
</dbReference>
<dbReference type="Gene3D" id="2.40.170.20">
    <property type="entry name" value="TonB-dependent receptor, beta-barrel domain"/>
    <property type="match status" value="1"/>
</dbReference>
<keyword evidence="3" id="KW-0998">Cell outer membrane</keyword>
<reference evidence="9" key="1">
    <citation type="journal article" date="2019" name="Int. J. Syst. Evol. Microbiol.">
        <title>The Global Catalogue of Microorganisms (GCM) 10K type strain sequencing project: providing services to taxonomists for standard genome sequencing and annotation.</title>
        <authorList>
            <consortium name="The Broad Institute Genomics Platform"/>
            <consortium name="The Broad Institute Genome Sequencing Center for Infectious Disease"/>
            <person name="Wu L."/>
            <person name="Ma J."/>
        </authorList>
    </citation>
    <scope>NUCLEOTIDE SEQUENCE [LARGE SCALE GENOMIC DNA]</scope>
    <source>
        <strain evidence="9">KCTC 52141</strain>
    </source>
</reference>
<feature type="chain" id="PRO_5047420455" evidence="5">
    <location>
        <begin position="38"/>
        <end position="1015"/>
    </location>
</feature>
<organism evidence="8 9">
    <name type="scientific">Gilvimarinus japonicus</name>
    <dbReference type="NCBI Taxonomy" id="1796469"/>
    <lineage>
        <taxon>Bacteria</taxon>
        <taxon>Pseudomonadati</taxon>
        <taxon>Pseudomonadota</taxon>
        <taxon>Gammaproteobacteria</taxon>
        <taxon>Cellvibrionales</taxon>
        <taxon>Cellvibrionaceae</taxon>
        <taxon>Gilvimarinus</taxon>
    </lineage>
</organism>
<proteinExistence type="inferred from homology"/>
<dbReference type="Pfam" id="PF00593">
    <property type="entry name" value="TonB_dep_Rec_b-barrel"/>
    <property type="match status" value="1"/>
</dbReference>
<feature type="domain" description="TonB-dependent receptor plug" evidence="7">
    <location>
        <begin position="67"/>
        <end position="169"/>
    </location>
</feature>
<gene>
    <name evidence="8" type="ORF">ACFOEB_00065</name>
</gene>
<keyword evidence="4" id="KW-0798">TonB box</keyword>
<dbReference type="InterPro" id="IPR000531">
    <property type="entry name" value="Beta-barrel_TonB"/>
</dbReference>
<evidence type="ECO:0000259" key="6">
    <source>
        <dbReference type="Pfam" id="PF00593"/>
    </source>
</evidence>
<keyword evidence="8" id="KW-0675">Receptor</keyword>
<sequence length="1015" mass="112097">MLYKNKQSKVVASRRHFKKTMLASALAAASCASLAQAQEEQSNNDLMLEEVVVQGTRATIQTTIDIKRSSTTIVDGMSANDIGDMPALSIGEALESITGASSHRENGGATEISIRGLGPYLSATTFNGRNASNGSGDRSVNFSQFPSELVNKVAIYKTQDASLIEGGVAGLIALETVKPLDYNKRRLQIEAKAGFQPNQQNIKDSMAGDVGFRGSASYVDQFEFDNGMALGISLGYEQSDIAQPESEMRASSPSGTSLFACINDPSVTDRGYYMPTAGDCEDPVSGPSNSGDYNTEINPETGEAYDAGKDFAFAPSSNSYRQNDTSDEREAIFAAIQFQPNNKTDINIDYQTSERIQAEKRHDLNFANQKRTTPGVTPESLVVSDSGAITNWKGETAIESNSELYRRDEDYTGYGINVAYDLTTDLTISADYSFSETTRVENQMLLRTQSDDRDVYGELTSQYRPMVQWDRDSGIRQYEITGFDVTDHSLFSDRYRARIDSDVDRTNTIEAFRADFDWRLDGVITAIKGGARYSELEYLDMGPTVRNEFEVTIGDFPTLSNINETCAIEFPESDFLSSERDGALITILDDQGNVTKEVNSWATFDTACAVSMLADFTGESTEFPEMPESLASVTDVTETTKAAYIMADFDSAFMNKTIRGNFGLRVVQTDVESIGYRTPYTIETSDTGILSLVPIEGADLERVEAGGDYTEVLPSVNLIVDLTDDLMLRGAVYRGLSRPEPADMSYQRGFTVSSEEDITTLDELIQNVSGDGNPNLQPLTSWSFDTAIEWYPNQDTMLAFGLYHKSFQGGFETTRTTEEFLIDGQVVPADFDLTETNDDASNLTGIEITATHNFSYLPGFLSGFGAKASYNYAESDFEFEDSNYGDITVRDDEGNIVSQSQGIVEPGNVPGFSDHVFSGQLYYSAGDFDGSLIYKYRSEYFQPYTSNGTRLRYVGDTGVWEARMSYYITDNVRLSLEGINLFDEPKRQYHYTTDNLGEVNSYGPRVFFGVKAKFL</sequence>
<keyword evidence="2 4" id="KW-0472">Membrane</keyword>